<dbReference type="InterPro" id="IPR011257">
    <property type="entry name" value="DNA_glycosylase"/>
</dbReference>
<dbReference type="InterPro" id="IPR023170">
    <property type="entry name" value="HhH_base_excis_C"/>
</dbReference>
<organism evidence="12 13">
    <name type="scientific">Candidatus Roizmanbacteria bacterium RIFCSPHIGHO2_02_FULL_37_24</name>
    <dbReference type="NCBI Taxonomy" id="1802037"/>
    <lineage>
        <taxon>Bacteria</taxon>
        <taxon>Candidatus Roizmaniibacteriota</taxon>
    </lineage>
</organism>
<dbReference type="AlphaFoldDB" id="A0A1F7GXE4"/>
<evidence type="ECO:0000259" key="11">
    <source>
        <dbReference type="SMART" id="SM00478"/>
    </source>
</evidence>
<dbReference type="EMBL" id="MFZM01000017">
    <property type="protein sequence ID" value="OGK23757.1"/>
    <property type="molecule type" value="Genomic_DNA"/>
</dbReference>
<comment type="similarity">
    <text evidence="1 10">Belongs to the Nth/MutY family.</text>
</comment>
<proteinExistence type="inferred from homology"/>
<keyword evidence="2" id="KW-0004">4Fe-4S</keyword>
<keyword evidence="9 10" id="KW-0326">Glycosidase</keyword>
<dbReference type="InterPro" id="IPR000445">
    <property type="entry name" value="HhH_motif"/>
</dbReference>
<dbReference type="GO" id="GO:0006285">
    <property type="term" value="P:base-excision repair, AP site formation"/>
    <property type="evidence" value="ECO:0007669"/>
    <property type="project" value="TreeGrafter"/>
</dbReference>
<keyword evidence="12" id="KW-0255">Endonuclease</keyword>
<dbReference type="CDD" id="cd00056">
    <property type="entry name" value="ENDO3c"/>
    <property type="match status" value="1"/>
</dbReference>
<dbReference type="Pfam" id="PF00633">
    <property type="entry name" value="HHH"/>
    <property type="match status" value="1"/>
</dbReference>
<sequence length="219" mass="25440">MNTRESVKEFELRKKRARIVNKQLKELFPKADTVLNWSNPWELTVAVILSAQCTDKKVNEVTSKLFKKYSTLHDYITADEEIFQQDIRSTGFYKAKTTYILTAAKRIEKIFQGKVPQTMDELRTLPGVARKTANIILDRAFGKVVGIAVDTHVKRLSNKYKLTDTSDPNRIEQDLMKVIPKKDWMNFTYRMIMYGRKYSPARKKNDVDDPVSKILGTLR</sequence>
<evidence type="ECO:0000256" key="9">
    <source>
        <dbReference type="ARBA" id="ARBA00023295"/>
    </source>
</evidence>
<evidence type="ECO:0000256" key="2">
    <source>
        <dbReference type="ARBA" id="ARBA00022485"/>
    </source>
</evidence>
<evidence type="ECO:0000256" key="1">
    <source>
        <dbReference type="ARBA" id="ARBA00008343"/>
    </source>
</evidence>
<evidence type="ECO:0000256" key="7">
    <source>
        <dbReference type="ARBA" id="ARBA00023014"/>
    </source>
</evidence>
<comment type="caution">
    <text evidence="10">Lacks conserved residue(s) required for the propagation of feature annotation.</text>
</comment>
<dbReference type="GO" id="GO:0051539">
    <property type="term" value="F:4 iron, 4 sulfur cluster binding"/>
    <property type="evidence" value="ECO:0007669"/>
    <property type="project" value="UniProtKB-KW"/>
</dbReference>
<evidence type="ECO:0000256" key="6">
    <source>
        <dbReference type="ARBA" id="ARBA00023004"/>
    </source>
</evidence>
<keyword evidence="7" id="KW-0411">Iron-sulfur</keyword>
<evidence type="ECO:0000256" key="4">
    <source>
        <dbReference type="ARBA" id="ARBA00022763"/>
    </source>
</evidence>
<dbReference type="Proteomes" id="UP000177159">
    <property type="component" value="Unassembled WGS sequence"/>
</dbReference>
<dbReference type="NCBIfam" id="TIGR01083">
    <property type="entry name" value="nth"/>
    <property type="match status" value="1"/>
</dbReference>
<comment type="catalytic activity">
    <reaction evidence="10">
        <text>2'-deoxyribonucleotide-(2'-deoxyribose 5'-phosphate)-2'-deoxyribonucleotide-DNA = a 3'-end 2'-deoxyribonucleotide-(2,3-dehydro-2,3-deoxyribose 5'-phosphate)-DNA + a 5'-end 5'-phospho-2'-deoxyribonucleoside-DNA + H(+)</text>
        <dbReference type="Rhea" id="RHEA:66592"/>
        <dbReference type="Rhea" id="RHEA-COMP:13180"/>
        <dbReference type="Rhea" id="RHEA-COMP:16897"/>
        <dbReference type="Rhea" id="RHEA-COMP:17067"/>
        <dbReference type="ChEBI" id="CHEBI:15378"/>
        <dbReference type="ChEBI" id="CHEBI:136412"/>
        <dbReference type="ChEBI" id="CHEBI:157695"/>
        <dbReference type="ChEBI" id="CHEBI:167181"/>
        <dbReference type="EC" id="4.2.99.18"/>
    </reaction>
</comment>
<evidence type="ECO:0000256" key="10">
    <source>
        <dbReference type="HAMAP-Rule" id="MF_00942"/>
    </source>
</evidence>
<evidence type="ECO:0000256" key="8">
    <source>
        <dbReference type="ARBA" id="ARBA00023204"/>
    </source>
</evidence>
<protein>
    <recommendedName>
        <fullName evidence="10">Endonuclease III</fullName>
        <ecNumber evidence="10">4.2.99.18</ecNumber>
    </recommendedName>
    <alternativeName>
        <fullName evidence="10">DNA-(apurinic or apyrimidinic site) lyase</fullName>
    </alternativeName>
</protein>
<dbReference type="Gene3D" id="1.10.1670.10">
    <property type="entry name" value="Helix-hairpin-Helix base-excision DNA repair enzymes (C-terminal)"/>
    <property type="match status" value="1"/>
</dbReference>
<dbReference type="SMART" id="SM00478">
    <property type="entry name" value="ENDO3c"/>
    <property type="match status" value="1"/>
</dbReference>
<dbReference type="EC" id="4.2.99.18" evidence="10"/>
<dbReference type="Gene3D" id="1.10.340.30">
    <property type="entry name" value="Hypothetical protein, domain 2"/>
    <property type="match status" value="1"/>
</dbReference>
<keyword evidence="10" id="KW-0456">Lyase</keyword>
<dbReference type="FunFam" id="1.10.340.30:FF:000001">
    <property type="entry name" value="Endonuclease III"/>
    <property type="match status" value="1"/>
</dbReference>
<keyword evidence="10" id="KW-0238">DNA-binding</keyword>
<dbReference type="InterPro" id="IPR005759">
    <property type="entry name" value="Nth"/>
</dbReference>
<dbReference type="GO" id="GO:0140078">
    <property type="term" value="F:class I DNA-(apurinic or apyrimidinic site) endonuclease activity"/>
    <property type="evidence" value="ECO:0007669"/>
    <property type="project" value="UniProtKB-EC"/>
</dbReference>
<dbReference type="PIRSF" id="PIRSF001435">
    <property type="entry name" value="Nth"/>
    <property type="match status" value="1"/>
</dbReference>
<evidence type="ECO:0000256" key="5">
    <source>
        <dbReference type="ARBA" id="ARBA00022801"/>
    </source>
</evidence>
<dbReference type="SUPFAM" id="SSF48150">
    <property type="entry name" value="DNA-glycosylase"/>
    <property type="match status" value="1"/>
</dbReference>
<keyword evidence="8 10" id="KW-0234">DNA repair</keyword>
<gene>
    <name evidence="10" type="primary">nth</name>
    <name evidence="12" type="ORF">A3C24_04935</name>
</gene>
<dbReference type="InterPro" id="IPR003265">
    <property type="entry name" value="HhH-GPD_domain"/>
</dbReference>
<evidence type="ECO:0000256" key="3">
    <source>
        <dbReference type="ARBA" id="ARBA00022723"/>
    </source>
</evidence>
<dbReference type="InterPro" id="IPR004036">
    <property type="entry name" value="Endonuclease-III-like_CS2"/>
</dbReference>
<keyword evidence="12" id="KW-0540">Nuclease</keyword>
<keyword evidence="3" id="KW-0479">Metal-binding</keyword>
<dbReference type="GO" id="GO:0019104">
    <property type="term" value="F:DNA N-glycosylase activity"/>
    <property type="evidence" value="ECO:0007669"/>
    <property type="project" value="UniProtKB-UniRule"/>
</dbReference>
<keyword evidence="4 10" id="KW-0227">DNA damage</keyword>
<comment type="function">
    <text evidence="10">DNA repair enzyme that has both DNA N-glycosylase activity and AP-lyase activity. The DNA N-glycosylase activity releases various damaged pyrimidines from DNA by cleaving the N-glycosidic bond, leaving an AP (apurinic/apyrimidinic) site. The AP-lyase activity cleaves the phosphodiester bond 3' to the AP site by a beta-elimination, leaving a 3'-terminal unsaturated sugar and a product with a terminal 5'-phosphate.</text>
</comment>
<dbReference type="GO" id="GO:0046872">
    <property type="term" value="F:metal ion binding"/>
    <property type="evidence" value="ECO:0007669"/>
    <property type="project" value="UniProtKB-KW"/>
</dbReference>
<dbReference type="Pfam" id="PF00730">
    <property type="entry name" value="HhH-GPD"/>
    <property type="match status" value="1"/>
</dbReference>
<name>A0A1F7GXE4_9BACT</name>
<accession>A0A1F7GXE4</accession>
<keyword evidence="6" id="KW-0408">Iron</keyword>
<evidence type="ECO:0000313" key="12">
    <source>
        <dbReference type="EMBL" id="OGK23757.1"/>
    </source>
</evidence>
<comment type="cofactor">
    <cofactor evidence="10">
        <name>[4Fe-4S] cluster</name>
        <dbReference type="ChEBI" id="CHEBI:49883"/>
    </cofactor>
    <text evidence="10">Binds 1 [4Fe-4S] cluster.</text>
</comment>
<dbReference type="GO" id="GO:0003677">
    <property type="term" value="F:DNA binding"/>
    <property type="evidence" value="ECO:0007669"/>
    <property type="project" value="UniProtKB-UniRule"/>
</dbReference>
<feature type="domain" description="HhH-GPD" evidence="11">
    <location>
        <begin position="49"/>
        <end position="197"/>
    </location>
</feature>
<dbReference type="PANTHER" id="PTHR10359:SF18">
    <property type="entry name" value="ENDONUCLEASE III"/>
    <property type="match status" value="1"/>
</dbReference>
<comment type="caution">
    <text evidence="12">The sequence shown here is derived from an EMBL/GenBank/DDBJ whole genome shotgun (WGS) entry which is preliminary data.</text>
</comment>
<reference evidence="12 13" key="1">
    <citation type="journal article" date="2016" name="Nat. Commun.">
        <title>Thousands of microbial genomes shed light on interconnected biogeochemical processes in an aquifer system.</title>
        <authorList>
            <person name="Anantharaman K."/>
            <person name="Brown C.T."/>
            <person name="Hug L.A."/>
            <person name="Sharon I."/>
            <person name="Castelle C.J."/>
            <person name="Probst A.J."/>
            <person name="Thomas B.C."/>
            <person name="Singh A."/>
            <person name="Wilkins M.J."/>
            <person name="Karaoz U."/>
            <person name="Brodie E.L."/>
            <person name="Williams K.H."/>
            <person name="Hubbard S.S."/>
            <person name="Banfield J.F."/>
        </authorList>
    </citation>
    <scope>NUCLEOTIDE SEQUENCE [LARGE SCALE GENOMIC DNA]</scope>
</reference>
<dbReference type="HAMAP" id="MF_00942">
    <property type="entry name" value="Nth"/>
    <property type="match status" value="1"/>
</dbReference>
<keyword evidence="5 10" id="KW-0378">Hydrolase</keyword>
<dbReference type="PROSITE" id="PS01155">
    <property type="entry name" value="ENDONUCLEASE_III_2"/>
    <property type="match status" value="1"/>
</dbReference>
<dbReference type="PANTHER" id="PTHR10359">
    <property type="entry name" value="A/G-SPECIFIC ADENINE GLYCOSYLASE/ENDONUCLEASE III"/>
    <property type="match status" value="1"/>
</dbReference>
<evidence type="ECO:0000313" key="13">
    <source>
        <dbReference type="Proteomes" id="UP000177159"/>
    </source>
</evidence>